<gene>
    <name evidence="1" type="ORF">F9B85_13755</name>
</gene>
<sequence>MLKSKKCKKKKRQVTITMNPEVIEKARLGAERMGFMVNSKGNLSQFLEYVSMRYYNEKIQKSKEE</sequence>
<protein>
    <submittedName>
        <fullName evidence="1">Uncharacterized protein</fullName>
    </submittedName>
</protein>
<dbReference type="AlphaFoldDB" id="A0A6I0EYY4"/>
<name>A0A6I0EYY4_9FIRM</name>
<reference evidence="1 2" key="1">
    <citation type="submission" date="2019-10" db="EMBL/GenBank/DDBJ databases">
        <title>Whole-genome sequence of the extremophile Heliorestis acidaminivorans DSM 24790.</title>
        <authorList>
            <person name="Kyndt J.A."/>
            <person name="Meyer T.E."/>
        </authorList>
    </citation>
    <scope>NUCLEOTIDE SEQUENCE [LARGE SCALE GENOMIC DNA]</scope>
    <source>
        <strain evidence="1 2">DSM 24790</strain>
    </source>
</reference>
<keyword evidence="2" id="KW-1185">Reference proteome</keyword>
<evidence type="ECO:0000313" key="2">
    <source>
        <dbReference type="Proteomes" id="UP000468766"/>
    </source>
</evidence>
<comment type="caution">
    <text evidence="1">The sequence shown here is derived from an EMBL/GenBank/DDBJ whole genome shotgun (WGS) entry which is preliminary data.</text>
</comment>
<accession>A0A6I0EYY4</accession>
<dbReference type="EMBL" id="WBXO01000019">
    <property type="protein sequence ID" value="KAB2950888.1"/>
    <property type="molecule type" value="Genomic_DNA"/>
</dbReference>
<proteinExistence type="predicted"/>
<evidence type="ECO:0000313" key="1">
    <source>
        <dbReference type="EMBL" id="KAB2950888.1"/>
    </source>
</evidence>
<dbReference type="Proteomes" id="UP000468766">
    <property type="component" value="Unassembled WGS sequence"/>
</dbReference>
<dbReference type="RefSeq" id="WP_151621789.1">
    <property type="nucleotide sequence ID" value="NZ_WBXO01000019.1"/>
</dbReference>
<organism evidence="1 2">
    <name type="scientific">Heliorestis acidaminivorans</name>
    <dbReference type="NCBI Taxonomy" id="553427"/>
    <lineage>
        <taxon>Bacteria</taxon>
        <taxon>Bacillati</taxon>
        <taxon>Bacillota</taxon>
        <taxon>Clostridia</taxon>
        <taxon>Eubacteriales</taxon>
        <taxon>Heliobacteriaceae</taxon>
        <taxon>Heliorestis</taxon>
    </lineage>
</organism>